<dbReference type="GO" id="GO:0005524">
    <property type="term" value="F:ATP binding"/>
    <property type="evidence" value="ECO:0007669"/>
    <property type="project" value="UniProtKB-KW"/>
</dbReference>
<reference evidence="11 12" key="1">
    <citation type="journal article" date="2018" name="Int. J. Syst. Evol. Microbiol.">
        <title>Methylomusa anaerophila gen. nov., sp. nov., an anaerobic methanol-utilizing bacterium isolated from a microbial fuel cell.</title>
        <authorList>
            <person name="Amano N."/>
            <person name="Yamamuro A."/>
            <person name="Miyahara M."/>
            <person name="Kouzuma A."/>
            <person name="Abe T."/>
            <person name="Watanabe K."/>
        </authorList>
    </citation>
    <scope>NUCLEOTIDE SEQUENCE [LARGE SCALE GENOMIC DNA]</scope>
    <source>
        <strain evidence="11 12">MMFC1</strain>
    </source>
</reference>
<proteinExistence type="inferred from homology"/>
<dbReference type="PANTHER" id="PTHR43523">
    <property type="entry name" value="GLUCOSE-1-PHOSPHATE ADENYLYLTRANSFERASE-RELATED"/>
    <property type="match status" value="1"/>
</dbReference>
<dbReference type="AlphaFoldDB" id="A0A348ALR9"/>
<keyword evidence="5" id="KW-0547">Nucleotide-binding</keyword>
<keyword evidence="6" id="KW-0067">ATP-binding</keyword>
<feature type="domain" description="Glucose-1-phosphate adenylyltransferase/Bifunctional protein GlmU-like C-terminal hexapeptide" evidence="10">
    <location>
        <begin position="293"/>
        <end position="356"/>
    </location>
</feature>
<protein>
    <submittedName>
        <fullName evidence="11">Glucose-1-phosphate adenylyltransferase</fullName>
        <ecNumber evidence="11">2.7.7.27</ecNumber>
    </submittedName>
</protein>
<dbReference type="KEGG" id="mana:MAMMFC1_02702"/>
<evidence type="ECO:0000256" key="4">
    <source>
        <dbReference type="ARBA" id="ARBA00022695"/>
    </source>
</evidence>
<keyword evidence="8" id="KW-0119">Carbohydrate metabolism</keyword>
<keyword evidence="7" id="KW-0320">Glycogen biosynthesis</keyword>
<dbReference type="CDD" id="cd02508">
    <property type="entry name" value="ADP_Glucose_PP"/>
    <property type="match status" value="1"/>
</dbReference>
<evidence type="ECO:0000256" key="2">
    <source>
        <dbReference type="ARBA" id="ARBA00022600"/>
    </source>
</evidence>
<keyword evidence="4 11" id="KW-0548">Nucleotidyltransferase</keyword>
<evidence type="ECO:0000256" key="5">
    <source>
        <dbReference type="ARBA" id="ARBA00022741"/>
    </source>
</evidence>
<name>A0A348ALR9_9FIRM</name>
<dbReference type="InterPro" id="IPR011831">
    <property type="entry name" value="ADP-Glc_PPase"/>
</dbReference>
<dbReference type="GO" id="GO:0008878">
    <property type="term" value="F:glucose-1-phosphate adenylyltransferase activity"/>
    <property type="evidence" value="ECO:0007669"/>
    <property type="project" value="UniProtKB-EC"/>
</dbReference>
<gene>
    <name evidence="11" type="primary">glgC_5</name>
    <name evidence="11" type="ORF">MAMMFC1_02702</name>
</gene>
<dbReference type="InterPro" id="IPR005835">
    <property type="entry name" value="NTP_transferase_dom"/>
</dbReference>
<organism evidence="11 12">
    <name type="scientific">Methylomusa anaerophila</name>
    <dbReference type="NCBI Taxonomy" id="1930071"/>
    <lineage>
        <taxon>Bacteria</taxon>
        <taxon>Bacillati</taxon>
        <taxon>Bacillota</taxon>
        <taxon>Negativicutes</taxon>
        <taxon>Selenomonadales</taxon>
        <taxon>Sporomusaceae</taxon>
        <taxon>Methylomusa</taxon>
    </lineage>
</organism>
<sequence>MSIKECIAMILAGGQESHLAALTTEVPQSAVPFGGSCRLIDFPLSNCYNSGIDTVGVLTSRQPFEMNGPIDSRTAQSLPHDRFNIHMLPPAGMDGLFSYTGTANALYENIDFIQQFSPEYILVLAADHVYQMDYSLLIKYHKEKGADATIAVIEVPWSEAPRFGIMTTRLDGSVAEFIEKPVQPKSNLASMGVYIFSWSKLKYYLGLDEANPSSKHDFGKNIIPAMLSQGEQICAYPFKGYWRDVGTVKSLYEAHMDLLSSPPIFRIQNMKWPIYSTLNDLPLPASIINHKRRKSFIGKNCCILGEIDKSIIFPDTYIGNKAIVKNSVVMPGAYVGPGAYVESAIIGPGAAVENGCPVLGGITEAIAVIGQNAVASYNKSSGVKHAINLGEPNYKGDWLQMIK</sequence>
<dbReference type="PROSITE" id="PS00810">
    <property type="entry name" value="ADP_GLC_PYROPHOSPH_3"/>
    <property type="match status" value="1"/>
</dbReference>
<dbReference type="SUPFAM" id="SSF53448">
    <property type="entry name" value="Nucleotide-diphospho-sugar transferases"/>
    <property type="match status" value="1"/>
</dbReference>
<dbReference type="Pfam" id="PF00483">
    <property type="entry name" value="NTP_transferase"/>
    <property type="match status" value="1"/>
</dbReference>
<evidence type="ECO:0000259" key="10">
    <source>
        <dbReference type="Pfam" id="PF24894"/>
    </source>
</evidence>
<keyword evidence="12" id="KW-1185">Reference proteome</keyword>
<dbReference type="EMBL" id="AP018449">
    <property type="protein sequence ID" value="BBB92017.1"/>
    <property type="molecule type" value="Genomic_DNA"/>
</dbReference>
<dbReference type="OrthoDB" id="9803871at2"/>
<evidence type="ECO:0000256" key="3">
    <source>
        <dbReference type="ARBA" id="ARBA00022679"/>
    </source>
</evidence>
<feature type="domain" description="Nucleotidyl transferase" evidence="9">
    <location>
        <begin position="8"/>
        <end position="260"/>
    </location>
</feature>
<evidence type="ECO:0000313" key="11">
    <source>
        <dbReference type="EMBL" id="BBB92017.1"/>
    </source>
</evidence>
<comment type="similarity">
    <text evidence="1">Belongs to the bacterial/plant glucose-1-phosphate adenylyltransferase family.</text>
</comment>
<evidence type="ECO:0000256" key="1">
    <source>
        <dbReference type="ARBA" id="ARBA00010443"/>
    </source>
</evidence>
<dbReference type="InterPro" id="IPR011004">
    <property type="entry name" value="Trimer_LpxA-like_sf"/>
</dbReference>
<dbReference type="EC" id="2.7.7.27" evidence="11"/>
<dbReference type="Gene3D" id="3.90.550.10">
    <property type="entry name" value="Spore Coat Polysaccharide Biosynthesis Protein SpsA, Chain A"/>
    <property type="match status" value="1"/>
</dbReference>
<dbReference type="SUPFAM" id="SSF51161">
    <property type="entry name" value="Trimeric LpxA-like enzymes"/>
    <property type="match status" value="1"/>
</dbReference>
<evidence type="ECO:0000313" key="12">
    <source>
        <dbReference type="Proteomes" id="UP000276437"/>
    </source>
</evidence>
<evidence type="ECO:0000259" key="9">
    <source>
        <dbReference type="Pfam" id="PF00483"/>
    </source>
</evidence>
<accession>A0A348ALR9</accession>
<evidence type="ECO:0000256" key="8">
    <source>
        <dbReference type="ARBA" id="ARBA00023277"/>
    </source>
</evidence>
<dbReference type="Pfam" id="PF24894">
    <property type="entry name" value="Hexapep_GlmU"/>
    <property type="match status" value="1"/>
</dbReference>
<dbReference type="InterPro" id="IPR029044">
    <property type="entry name" value="Nucleotide-diphossugar_trans"/>
</dbReference>
<dbReference type="GO" id="GO:0005978">
    <property type="term" value="P:glycogen biosynthetic process"/>
    <property type="evidence" value="ECO:0007669"/>
    <property type="project" value="UniProtKB-KW"/>
</dbReference>
<dbReference type="InterPro" id="IPR005836">
    <property type="entry name" value="ADP_Glu_pyroP_CS"/>
</dbReference>
<dbReference type="RefSeq" id="WP_126308965.1">
    <property type="nucleotide sequence ID" value="NZ_AP018449.1"/>
</dbReference>
<dbReference type="Gene3D" id="2.160.10.10">
    <property type="entry name" value="Hexapeptide repeat proteins"/>
    <property type="match status" value="1"/>
</dbReference>
<keyword evidence="2" id="KW-0321">Glycogen metabolism</keyword>
<keyword evidence="3 11" id="KW-0808">Transferase</keyword>
<dbReference type="InterPro" id="IPR056818">
    <property type="entry name" value="GlmU/GlgC-like_hexapep"/>
</dbReference>
<dbReference type="PANTHER" id="PTHR43523:SF2">
    <property type="entry name" value="GLUCOSE-1-PHOSPHATE ADENYLYLTRANSFERASE"/>
    <property type="match status" value="1"/>
</dbReference>
<dbReference type="Proteomes" id="UP000276437">
    <property type="component" value="Chromosome"/>
</dbReference>
<evidence type="ECO:0000256" key="6">
    <source>
        <dbReference type="ARBA" id="ARBA00022840"/>
    </source>
</evidence>
<evidence type="ECO:0000256" key="7">
    <source>
        <dbReference type="ARBA" id="ARBA00023056"/>
    </source>
</evidence>